<dbReference type="RefSeq" id="WP_344735265.1">
    <property type="nucleotide sequence ID" value="NZ_BAAAZH010000032.1"/>
</dbReference>
<reference evidence="3" key="1">
    <citation type="journal article" date="2019" name="Int. J. Syst. Evol. Microbiol.">
        <title>The Global Catalogue of Microorganisms (GCM) 10K type strain sequencing project: providing services to taxonomists for standard genome sequencing and annotation.</title>
        <authorList>
            <consortium name="The Broad Institute Genomics Platform"/>
            <consortium name="The Broad Institute Genome Sequencing Center for Infectious Disease"/>
            <person name="Wu L."/>
            <person name="Ma J."/>
        </authorList>
    </citation>
    <scope>NUCLEOTIDE SEQUENCE [LARGE SCALE GENOMIC DNA]</scope>
    <source>
        <strain evidence="3">JCM 16703</strain>
    </source>
</reference>
<dbReference type="PROSITE" id="PS50035">
    <property type="entry name" value="PLD"/>
    <property type="match status" value="2"/>
</dbReference>
<protein>
    <submittedName>
        <fullName evidence="2">Phospholipase D-like domain-containing protein</fullName>
    </submittedName>
</protein>
<evidence type="ECO:0000259" key="1">
    <source>
        <dbReference type="PROSITE" id="PS50035"/>
    </source>
</evidence>
<dbReference type="PANTHER" id="PTHR21248:SF22">
    <property type="entry name" value="PHOSPHOLIPASE D"/>
    <property type="match status" value="1"/>
</dbReference>
<dbReference type="EMBL" id="BAAAZH010000032">
    <property type="protein sequence ID" value="GAA4128412.1"/>
    <property type="molecule type" value="Genomic_DNA"/>
</dbReference>
<dbReference type="InterPro" id="IPR025202">
    <property type="entry name" value="PLD-like_dom"/>
</dbReference>
<feature type="domain" description="PLD phosphodiesterase" evidence="1">
    <location>
        <begin position="335"/>
        <end position="362"/>
    </location>
</feature>
<proteinExistence type="predicted"/>
<dbReference type="InterPro" id="IPR001736">
    <property type="entry name" value="PLipase_D/transphosphatidylase"/>
</dbReference>
<feature type="domain" description="PLD phosphodiesterase" evidence="1">
    <location>
        <begin position="163"/>
        <end position="190"/>
    </location>
</feature>
<accession>A0ABP7XZW5</accession>
<dbReference type="Pfam" id="PF13091">
    <property type="entry name" value="PLDc_2"/>
    <property type="match status" value="2"/>
</dbReference>
<dbReference type="CDD" id="cd09112">
    <property type="entry name" value="PLDc_CLS_2"/>
    <property type="match status" value="1"/>
</dbReference>
<gene>
    <name evidence="2" type="ORF">GCM10022215_39880</name>
</gene>
<evidence type="ECO:0000313" key="3">
    <source>
        <dbReference type="Proteomes" id="UP001501495"/>
    </source>
</evidence>
<sequence>MPDPQRPASTGARVVRLLRRLLLSFLGLQVTLAVSMSVVDSYRRRGKKPKPFPTVSPREVALGDGTITTYTYGSDLYDDMLAAIEGAQRQILFETYIWKGDTTGERFKQALADAAARGVEVHVIYDGFANLVVPPRFLRFPRTIKVLRFPVNSAGLRFFDLRLYGRDHRKILVVDGTVGFVGGYNIGDAYATEWRDTHVRVTGPAAHDLQRAFADFWNLHRRKRFGADLRPILVETASTWEPRIRLQRNIPRLWMFPIRSMYLEAINRASRNIWITTAYFLPDQDFVDALKLAAMRGVDVRILVPLKSNHIVADWISRGYFSQLLDAGVRILRYRDAMVHAKTATVDGTWATVGTANIDRLSLSGNYEINLEAIDPTFAAALEEIFAVDEGHCLELTSGEWEARDLHRKFTEFVLAPLRPLL</sequence>
<dbReference type="Gene3D" id="3.30.870.10">
    <property type="entry name" value="Endonuclease Chain A"/>
    <property type="match status" value="2"/>
</dbReference>
<dbReference type="SMART" id="SM00155">
    <property type="entry name" value="PLDc"/>
    <property type="match status" value="2"/>
</dbReference>
<name>A0ABP7XZW5_9ACTN</name>
<evidence type="ECO:0000313" key="2">
    <source>
        <dbReference type="EMBL" id="GAA4128412.1"/>
    </source>
</evidence>
<dbReference type="SUPFAM" id="SSF56024">
    <property type="entry name" value="Phospholipase D/nuclease"/>
    <property type="match status" value="2"/>
</dbReference>
<dbReference type="CDD" id="cd09110">
    <property type="entry name" value="PLDc_CLS_1"/>
    <property type="match status" value="1"/>
</dbReference>
<keyword evidence="3" id="KW-1185">Reference proteome</keyword>
<organism evidence="2 3">
    <name type="scientific">Nocardioides fonticola</name>
    <dbReference type="NCBI Taxonomy" id="450363"/>
    <lineage>
        <taxon>Bacteria</taxon>
        <taxon>Bacillati</taxon>
        <taxon>Actinomycetota</taxon>
        <taxon>Actinomycetes</taxon>
        <taxon>Propionibacteriales</taxon>
        <taxon>Nocardioidaceae</taxon>
        <taxon>Nocardioides</taxon>
    </lineage>
</organism>
<dbReference type="PANTHER" id="PTHR21248">
    <property type="entry name" value="CARDIOLIPIN SYNTHASE"/>
    <property type="match status" value="1"/>
</dbReference>
<comment type="caution">
    <text evidence="2">The sequence shown here is derived from an EMBL/GenBank/DDBJ whole genome shotgun (WGS) entry which is preliminary data.</text>
</comment>
<dbReference type="Proteomes" id="UP001501495">
    <property type="component" value="Unassembled WGS sequence"/>
</dbReference>